<evidence type="ECO:0000313" key="4">
    <source>
        <dbReference type="Proteomes" id="UP000230233"/>
    </source>
</evidence>
<dbReference type="PANTHER" id="PTHR21453">
    <property type="entry name" value="DUF19 DOMAIN-CONTAINING PROTEIN-RELATED-RELATED"/>
    <property type="match status" value="1"/>
</dbReference>
<keyword evidence="1" id="KW-0732">Signal</keyword>
<evidence type="ECO:0000259" key="2">
    <source>
        <dbReference type="Pfam" id="PF01579"/>
    </source>
</evidence>
<dbReference type="PANTHER" id="PTHR21453:SF7">
    <property type="entry name" value="DUF19 DOMAIN-CONTAINING PROTEIN"/>
    <property type="match status" value="1"/>
</dbReference>
<evidence type="ECO:0000313" key="3">
    <source>
        <dbReference type="EMBL" id="PIC22968.1"/>
    </source>
</evidence>
<dbReference type="PIRSF" id="PIRSF015697">
    <property type="entry name" value="UCP015697"/>
    <property type="match status" value="1"/>
</dbReference>
<dbReference type="Pfam" id="PF01579">
    <property type="entry name" value="DUF19"/>
    <property type="match status" value="1"/>
</dbReference>
<keyword evidence="4" id="KW-1185">Reference proteome</keyword>
<feature type="domain" description="T20D4.11-like" evidence="2">
    <location>
        <begin position="34"/>
        <end position="172"/>
    </location>
</feature>
<dbReference type="InterPro" id="IPR002542">
    <property type="entry name" value="T20D4.11-like_dom"/>
</dbReference>
<reference evidence="4" key="1">
    <citation type="submission" date="2017-10" db="EMBL/GenBank/DDBJ databases">
        <title>Rapid genome shrinkage in a self-fertile nematode reveals novel sperm competition proteins.</title>
        <authorList>
            <person name="Yin D."/>
            <person name="Schwarz E.M."/>
            <person name="Thomas C.G."/>
            <person name="Felde R.L."/>
            <person name="Korf I.F."/>
            <person name="Cutter A.D."/>
            <person name="Schartner C.M."/>
            <person name="Ralston E.J."/>
            <person name="Meyer B.J."/>
            <person name="Haag E.S."/>
        </authorList>
    </citation>
    <scope>NUCLEOTIDE SEQUENCE [LARGE SCALE GENOMIC DNA]</scope>
    <source>
        <strain evidence="4">JU1422</strain>
    </source>
</reference>
<accession>A0A2G5T6X8</accession>
<dbReference type="EMBL" id="PDUG01000005">
    <property type="protein sequence ID" value="PIC22968.1"/>
    <property type="molecule type" value="Genomic_DNA"/>
</dbReference>
<dbReference type="InterPro" id="IPR016638">
    <property type="entry name" value="UPF0376"/>
</dbReference>
<proteinExistence type="predicted"/>
<feature type="signal peptide" evidence="1">
    <location>
        <begin position="1"/>
        <end position="20"/>
    </location>
</feature>
<organism evidence="3 4">
    <name type="scientific">Caenorhabditis nigoni</name>
    <dbReference type="NCBI Taxonomy" id="1611254"/>
    <lineage>
        <taxon>Eukaryota</taxon>
        <taxon>Metazoa</taxon>
        <taxon>Ecdysozoa</taxon>
        <taxon>Nematoda</taxon>
        <taxon>Chromadorea</taxon>
        <taxon>Rhabditida</taxon>
        <taxon>Rhabditina</taxon>
        <taxon>Rhabditomorpha</taxon>
        <taxon>Rhabditoidea</taxon>
        <taxon>Rhabditidae</taxon>
        <taxon>Peloderinae</taxon>
        <taxon>Caenorhabditis</taxon>
    </lineage>
</organism>
<dbReference type="Proteomes" id="UP000230233">
    <property type="component" value="Chromosome V"/>
</dbReference>
<name>A0A2G5T6X8_9PELO</name>
<dbReference type="AlphaFoldDB" id="A0A2G5T6X8"/>
<evidence type="ECO:0000256" key="1">
    <source>
        <dbReference type="SAM" id="SignalP"/>
    </source>
</evidence>
<protein>
    <recommendedName>
        <fullName evidence="2">T20D4.11-like domain-containing protein</fullName>
    </recommendedName>
</protein>
<sequence length="174" mass="19469">MFNFLQIIFLSIFCIHAVRGGDELNCVPAARGNGHCVAVFRGSEKNILSINLTVPENIDKFENNCEEFKKCSTELKCGTSKSFASTIDLINVFCEGSLCIAKMEQRNSTCFQEVKAPQTNATDKEAVKVSCKNIFDKYSCMEKEVTEICGAHNWERFKKTLLATNELKGTCKLD</sequence>
<feature type="chain" id="PRO_5013875695" description="T20D4.11-like domain-containing protein" evidence="1">
    <location>
        <begin position="21"/>
        <end position="174"/>
    </location>
</feature>
<gene>
    <name evidence="3" type="primary">Cnig_chr_V.g16830</name>
    <name evidence="3" type="ORF">B9Z55_016830</name>
</gene>
<comment type="caution">
    <text evidence="3">The sequence shown here is derived from an EMBL/GenBank/DDBJ whole genome shotgun (WGS) entry which is preliminary data.</text>
</comment>